<proteinExistence type="predicted"/>
<dbReference type="AlphaFoldDB" id="A0A975DDS9"/>
<dbReference type="Pfam" id="PF05990">
    <property type="entry name" value="DUF900"/>
    <property type="match status" value="1"/>
</dbReference>
<sequence length="320" mass="36555">MLFITNRLPNQSARSKRNRSVTFNYQNTTVSQNLYFCRRNGIGDYTEITSEPFFNELKNWPDDVQLLLYIHGFNNNMEPDIFNNAEVLQRQFDRQQGNLVRVVPVIWPCDDDSPAAFIGDYWDDQDAADASGPGFARALLKFNKWRHSQDQLLHPCFRRINVLAHSMGNRVLVNALEHFAKKLPGGEVPQLFRNVFMMAADVKNEILENNQRGHHVVSSARNTVVYYANDDFAMPASKVANVKNMTASRRLGMTGPEHLERLPKSVFEVDCDEFNNKFDRKGHSYFLVDGEGNPSPVIGHMAHAIKKGRVEPNQRSVILS</sequence>
<dbReference type="EMBL" id="CP072110">
    <property type="protein sequence ID" value="QTH64511.1"/>
    <property type="molecule type" value="Genomic_DNA"/>
</dbReference>
<name>A0A975DDS9_9GAMM</name>
<dbReference type="Proteomes" id="UP000682739">
    <property type="component" value="Chromosome"/>
</dbReference>
<dbReference type="SUPFAM" id="SSF53474">
    <property type="entry name" value="alpha/beta-Hydrolases"/>
    <property type="match status" value="1"/>
</dbReference>
<dbReference type="InterPro" id="IPR010297">
    <property type="entry name" value="DUF900_hydrolase"/>
</dbReference>
<dbReference type="InterPro" id="IPR029058">
    <property type="entry name" value="AB_hydrolase_fold"/>
</dbReference>
<gene>
    <name evidence="1" type="ORF">J1N51_03275</name>
</gene>
<organism evidence="1 2">
    <name type="scientific">Psychrosphaera ytuae</name>
    <dbReference type="NCBI Taxonomy" id="2820710"/>
    <lineage>
        <taxon>Bacteria</taxon>
        <taxon>Pseudomonadati</taxon>
        <taxon>Pseudomonadota</taxon>
        <taxon>Gammaproteobacteria</taxon>
        <taxon>Alteromonadales</taxon>
        <taxon>Pseudoalteromonadaceae</taxon>
        <taxon>Psychrosphaera</taxon>
    </lineage>
</organism>
<keyword evidence="2" id="KW-1185">Reference proteome</keyword>
<reference evidence="1" key="1">
    <citation type="submission" date="2021-03" db="EMBL/GenBank/DDBJ databases">
        <title>Description of Psychrosphaera ytuae sp. nov. isolated from deep sea sediment of South China Sea.</title>
        <authorList>
            <person name="Zhang J."/>
            <person name="Xu X.-D."/>
        </authorList>
    </citation>
    <scope>NUCLEOTIDE SEQUENCE</scope>
    <source>
        <strain evidence="1">MTZ26</strain>
    </source>
</reference>
<dbReference type="KEGG" id="psym:J1N51_03275"/>
<dbReference type="RefSeq" id="WP_208832565.1">
    <property type="nucleotide sequence ID" value="NZ_CP072110.1"/>
</dbReference>
<dbReference type="GO" id="GO:0016787">
    <property type="term" value="F:hydrolase activity"/>
    <property type="evidence" value="ECO:0007669"/>
    <property type="project" value="UniProtKB-KW"/>
</dbReference>
<evidence type="ECO:0000313" key="2">
    <source>
        <dbReference type="Proteomes" id="UP000682739"/>
    </source>
</evidence>
<evidence type="ECO:0000313" key="1">
    <source>
        <dbReference type="EMBL" id="QTH64511.1"/>
    </source>
</evidence>
<protein>
    <submittedName>
        <fullName evidence="1">Alpha/beta hydrolase</fullName>
    </submittedName>
</protein>
<accession>A0A975DDS9</accession>
<keyword evidence="1" id="KW-0378">Hydrolase</keyword>